<evidence type="ECO:0000259" key="1">
    <source>
        <dbReference type="PROSITE" id="PS50181"/>
    </source>
</evidence>
<dbReference type="InterPro" id="IPR011043">
    <property type="entry name" value="Gal_Oxase/kelch_b-propeller"/>
</dbReference>
<dbReference type="PANTHER" id="PTHR31672">
    <property type="entry name" value="BNACNNG10540D PROTEIN"/>
    <property type="match status" value="1"/>
</dbReference>
<organism evidence="2">
    <name type="scientific">Noccaea caerulescens</name>
    <name type="common">Alpine penny-cress</name>
    <name type="synonym">Thlaspi caerulescens</name>
    <dbReference type="NCBI Taxonomy" id="107243"/>
    <lineage>
        <taxon>Eukaryota</taxon>
        <taxon>Viridiplantae</taxon>
        <taxon>Streptophyta</taxon>
        <taxon>Embryophyta</taxon>
        <taxon>Tracheophyta</taxon>
        <taxon>Spermatophyta</taxon>
        <taxon>Magnoliopsida</taxon>
        <taxon>eudicotyledons</taxon>
        <taxon>Gunneridae</taxon>
        <taxon>Pentapetalae</taxon>
        <taxon>rosids</taxon>
        <taxon>malvids</taxon>
        <taxon>Brassicales</taxon>
        <taxon>Brassicaceae</taxon>
        <taxon>Coluteocarpeae</taxon>
        <taxon>Noccaea</taxon>
    </lineage>
</organism>
<dbReference type="InterPro" id="IPR017451">
    <property type="entry name" value="F-box-assoc_interact_dom"/>
</dbReference>
<dbReference type="InterPro" id="IPR036047">
    <property type="entry name" value="F-box-like_dom_sf"/>
</dbReference>
<dbReference type="EMBL" id="GEVK01000988">
    <property type="protein sequence ID" value="JAU51844.1"/>
    <property type="molecule type" value="Transcribed_RNA"/>
</dbReference>
<dbReference type="SUPFAM" id="SSF81383">
    <property type="entry name" value="F-box domain"/>
    <property type="match status" value="1"/>
</dbReference>
<dbReference type="PANTHER" id="PTHR31672:SF13">
    <property type="entry name" value="F-BOX PROTEIN CPR30-LIKE"/>
    <property type="match status" value="1"/>
</dbReference>
<dbReference type="Pfam" id="PF00646">
    <property type="entry name" value="F-box"/>
    <property type="match status" value="1"/>
</dbReference>
<dbReference type="CDD" id="cd22157">
    <property type="entry name" value="F-box_AtFBW1-like"/>
    <property type="match status" value="1"/>
</dbReference>
<dbReference type="InterPro" id="IPR050796">
    <property type="entry name" value="SCF_F-box_component"/>
</dbReference>
<accession>A0A1J3GC99</accession>
<dbReference type="InterPro" id="IPR006527">
    <property type="entry name" value="F-box-assoc_dom_typ1"/>
</dbReference>
<proteinExistence type="predicted"/>
<sequence length="374" mass="42735">MKKTMMSNLPRDLWEEVLCRIPMTSLKKVRSTCKKWNTLSKNSFFAKKHLAQVAKVAEEAKEFMVVVMMNYSLYLMGVNLSDKDVESCSIKRQSKLICPEIEVSKVFHCDGLLLCVSKDHKRLVVWNPYCGKPLWIEPTHKTRSWYALGYDKSSNSHKILTCRDFTIYDLNSDSDSWRVLDITLDWKVNYYHCGVSLNGNAYWLAMTSPALDSGEEGCLVCFDFTRETFGPRLPLPFQHLPRDTVSLSAVRGGKLAAMFQPWDSLGVKIWVTNKIEPDALSWESKVFLSVSLKQSIHHMFQFMVTGGSFFIEEEMKVAVFFDEEFAPRSKKPIFNLAYIIGVDGSIKRVDLGESARRGFPPLACSYLPSLIQPN</sequence>
<dbReference type="PROSITE" id="PS50181">
    <property type="entry name" value="FBOX"/>
    <property type="match status" value="1"/>
</dbReference>
<protein>
    <submittedName>
        <fullName evidence="2">F-box protein</fullName>
    </submittedName>
</protein>
<name>A0A1J3GC99_NOCCA</name>
<dbReference type="Gene3D" id="1.20.1280.50">
    <property type="match status" value="1"/>
</dbReference>
<reference evidence="2" key="1">
    <citation type="submission" date="2016-07" db="EMBL/GenBank/DDBJ databases">
        <title>De novo transcriptome assembly of four accessions of the metal hyperaccumulator plant Noccaea caerulescens.</title>
        <authorList>
            <person name="Blande D."/>
            <person name="Halimaa P."/>
            <person name="Tervahauta A.I."/>
            <person name="Aarts M.G."/>
            <person name="Karenlampi S.O."/>
        </authorList>
    </citation>
    <scope>NUCLEOTIDE SEQUENCE</scope>
</reference>
<dbReference type="SUPFAM" id="SSF50965">
    <property type="entry name" value="Galactose oxidase, central domain"/>
    <property type="match status" value="1"/>
</dbReference>
<dbReference type="NCBIfam" id="TIGR01640">
    <property type="entry name" value="F_box_assoc_1"/>
    <property type="match status" value="1"/>
</dbReference>
<dbReference type="SMART" id="SM00256">
    <property type="entry name" value="FBOX"/>
    <property type="match status" value="1"/>
</dbReference>
<dbReference type="InterPro" id="IPR001810">
    <property type="entry name" value="F-box_dom"/>
</dbReference>
<gene>
    <name evidence="2" type="ORF">LC_TR16813_c0_g1_i1_g.57984</name>
</gene>
<evidence type="ECO:0000313" key="2">
    <source>
        <dbReference type="EMBL" id="JAU51844.1"/>
    </source>
</evidence>
<dbReference type="Pfam" id="PF07734">
    <property type="entry name" value="FBA_1"/>
    <property type="match status" value="1"/>
</dbReference>
<dbReference type="AlphaFoldDB" id="A0A1J3GC99"/>
<feature type="domain" description="F-box" evidence="1">
    <location>
        <begin position="3"/>
        <end position="49"/>
    </location>
</feature>